<evidence type="ECO:0000256" key="5">
    <source>
        <dbReference type="ARBA" id="ARBA00023004"/>
    </source>
</evidence>
<name>A0ABD1XNG9_9MARC</name>
<evidence type="ECO:0000256" key="1">
    <source>
        <dbReference type="ARBA" id="ARBA00010617"/>
    </source>
</evidence>
<dbReference type="PANTHER" id="PTHR24289">
    <property type="entry name" value="STEROID 17-ALPHA-HYDROXYLASE/17,20 LYASE"/>
    <property type="match status" value="1"/>
</dbReference>
<dbReference type="InterPro" id="IPR002401">
    <property type="entry name" value="Cyt_P450_E_grp-I"/>
</dbReference>
<comment type="cofactor">
    <cofactor evidence="6">
        <name>heme</name>
        <dbReference type="ChEBI" id="CHEBI:30413"/>
    </cofactor>
</comment>
<evidence type="ECO:0000256" key="3">
    <source>
        <dbReference type="ARBA" id="ARBA00022723"/>
    </source>
</evidence>
<dbReference type="PRINTS" id="PR00385">
    <property type="entry name" value="P450"/>
</dbReference>
<evidence type="ECO:0000256" key="2">
    <source>
        <dbReference type="ARBA" id="ARBA00022617"/>
    </source>
</evidence>
<accession>A0ABD1XNG9</accession>
<keyword evidence="2 6" id="KW-0349">Heme</keyword>
<dbReference type="EMBL" id="JBHFFA010000008">
    <property type="protein sequence ID" value="KAL2609461.1"/>
    <property type="molecule type" value="Genomic_DNA"/>
</dbReference>
<feature type="binding site" description="axial binding residue" evidence="6">
    <location>
        <position position="467"/>
    </location>
    <ligand>
        <name>heme</name>
        <dbReference type="ChEBI" id="CHEBI:30413"/>
    </ligand>
    <ligandPart>
        <name>Fe</name>
        <dbReference type="ChEBI" id="CHEBI:18248"/>
    </ligandPart>
</feature>
<keyword evidence="7" id="KW-0503">Monooxygenase</keyword>
<comment type="caution">
    <text evidence="8">The sequence shown here is derived from an EMBL/GenBank/DDBJ whole genome shotgun (WGS) entry which is preliminary data.</text>
</comment>
<keyword evidence="3 6" id="KW-0479">Metal-binding</keyword>
<evidence type="ECO:0008006" key="10">
    <source>
        <dbReference type="Google" id="ProtNLM"/>
    </source>
</evidence>
<dbReference type="PROSITE" id="PS00086">
    <property type="entry name" value="CYTOCHROME_P450"/>
    <property type="match status" value="1"/>
</dbReference>
<keyword evidence="4 7" id="KW-0560">Oxidoreductase</keyword>
<dbReference type="Pfam" id="PF00067">
    <property type="entry name" value="p450"/>
    <property type="match status" value="1"/>
</dbReference>
<evidence type="ECO:0000256" key="4">
    <source>
        <dbReference type="ARBA" id="ARBA00023002"/>
    </source>
</evidence>
<evidence type="ECO:0000256" key="7">
    <source>
        <dbReference type="RuleBase" id="RU000461"/>
    </source>
</evidence>
<evidence type="ECO:0000313" key="8">
    <source>
        <dbReference type="EMBL" id="KAL2609461.1"/>
    </source>
</evidence>
<dbReference type="InterPro" id="IPR036396">
    <property type="entry name" value="Cyt_P450_sf"/>
</dbReference>
<dbReference type="GO" id="GO:0004497">
    <property type="term" value="F:monooxygenase activity"/>
    <property type="evidence" value="ECO:0007669"/>
    <property type="project" value="UniProtKB-KW"/>
</dbReference>
<sequence length="525" mass="59962">MMADLSIFTSLQARVLNQPWGELWKPILGAVLVAIVTIKLIGRLTGKKYNLPPGPRTLPIVGNMHLLFGDVLPKKLAEVARDNKWPIMSFKLVNKQKVFVVSSPEITKEVLVTNGVVFASRSPPTFSQKFMVRDMHGNDAGVLFTPYSKTWKINRKLMVVGQQEHRRIHGDQFIVDLLQVLYQEIDSKKGALSRNGEHPFEVRTMVTRVFLLRIFLVFIFGPGAEKYGEELNALNDLMFYCLDMSEFAKWFFPMFEPLFELYWGKIVTRNCIKSKFKILEEILKDRPKFESRKKSGENFAFCDVLLEAEKAGELTHDGLMHLLDEVIFAGQETTAKAIEGAIKELALRPDILKKIQQEMDEVVGNRPFRLTDVEKLPYLQAFIKECLRLHRTLTILVPHMSMEDTKLAGYDIPKGSSIWINVWAMAHDPEVFPDPFTLKPERFLDWNVGLTGEDPRYIVFGAGRRICPGSPLAMNCTYMIIGSLAQNYDIAFPKDWTADKKTVFGFIPKERPLEVCFTKRASFGS</sequence>
<gene>
    <name evidence="8" type="ORF">R1flu_028034</name>
</gene>
<dbReference type="PANTHER" id="PTHR24289:SF1">
    <property type="entry name" value="STEROID 17-ALPHA-HYDROXYLASE_17,20 LYASE"/>
    <property type="match status" value="1"/>
</dbReference>
<dbReference type="Gene3D" id="1.10.630.10">
    <property type="entry name" value="Cytochrome P450"/>
    <property type="match status" value="1"/>
</dbReference>
<dbReference type="InterPro" id="IPR017972">
    <property type="entry name" value="Cyt_P450_CS"/>
</dbReference>
<dbReference type="GO" id="GO:0046872">
    <property type="term" value="F:metal ion binding"/>
    <property type="evidence" value="ECO:0007669"/>
    <property type="project" value="UniProtKB-KW"/>
</dbReference>
<dbReference type="Proteomes" id="UP001605036">
    <property type="component" value="Unassembled WGS sequence"/>
</dbReference>
<reference evidence="8 9" key="1">
    <citation type="submission" date="2024-09" db="EMBL/GenBank/DDBJ databases">
        <title>Chromosome-scale assembly of Riccia fluitans.</title>
        <authorList>
            <person name="Paukszto L."/>
            <person name="Sawicki J."/>
            <person name="Karawczyk K."/>
            <person name="Piernik-Szablinska J."/>
            <person name="Szczecinska M."/>
            <person name="Mazdziarz M."/>
        </authorList>
    </citation>
    <scope>NUCLEOTIDE SEQUENCE [LARGE SCALE GENOMIC DNA]</scope>
    <source>
        <strain evidence="8">Rf_01</strain>
        <tissue evidence="8">Aerial parts of the thallus</tissue>
    </source>
</reference>
<dbReference type="AlphaFoldDB" id="A0ABD1XNG9"/>
<evidence type="ECO:0000256" key="6">
    <source>
        <dbReference type="PIRSR" id="PIRSR602401-1"/>
    </source>
</evidence>
<keyword evidence="5 6" id="KW-0408">Iron</keyword>
<dbReference type="SUPFAM" id="SSF48264">
    <property type="entry name" value="Cytochrome P450"/>
    <property type="match status" value="1"/>
</dbReference>
<keyword evidence="9" id="KW-1185">Reference proteome</keyword>
<organism evidence="8 9">
    <name type="scientific">Riccia fluitans</name>
    <dbReference type="NCBI Taxonomy" id="41844"/>
    <lineage>
        <taxon>Eukaryota</taxon>
        <taxon>Viridiplantae</taxon>
        <taxon>Streptophyta</taxon>
        <taxon>Embryophyta</taxon>
        <taxon>Marchantiophyta</taxon>
        <taxon>Marchantiopsida</taxon>
        <taxon>Marchantiidae</taxon>
        <taxon>Marchantiales</taxon>
        <taxon>Ricciaceae</taxon>
        <taxon>Riccia</taxon>
    </lineage>
</organism>
<proteinExistence type="inferred from homology"/>
<protein>
    <recommendedName>
        <fullName evidence="10">Cytochrome P450</fullName>
    </recommendedName>
</protein>
<evidence type="ECO:0000313" key="9">
    <source>
        <dbReference type="Proteomes" id="UP001605036"/>
    </source>
</evidence>
<dbReference type="InterPro" id="IPR001128">
    <property type="entry name" value="Cyt_P450"/>
</dbReference>
<dbReference type="PRINTS" id="PR00463">
    <property type="entry name" value="EP450I"/>
</dbReference>
<comment type="similarity">
    <text evidence="1 7">Belongs to the cytochrome P450 family.</text>
</comment>